<proteinExistence type="predicted"/>
<name>A0ABP9CD64_9GAMM</name>
<evidence type="ECO:0000313" key="2">
    <source>
        <dbReference type="Proteomes" id="UP001499959"/>
    </source>
</evidence>
<evidence type="ECO:0000313" key="1">
    <source>
        <dbReference type="EMBL" id="GAA4806375.1"/>
    </source>
</evidence>
<comment type="caution">
    <text evidence="1">The sequence shown here is derived from an EMBL/GenBank/DDBJ whole genome shotgun (WGS) entry which is preliminary data.</text>
</comment>
<keyword evidence="2" id="KW-1185">Reference proteome</keyword>
<gene>
    <name evidence="1" type="ORF">GCM10023307_36210</name>
</gene>
<reference evidence="2" key="1">
    <citation type="journal article" date="2019" name="Int. J. Syst. Evol. Microbiol.">
        <title>The Global Catalogue of Microorganisms (GCM) 10K type strain sequencing project: providing services to taxonomists for standard genome sequencing and annotation.</title>
        <authorList>
            <consortium name="The Broad Institute Genomics Platform"/>
            <consortium name="The Broad Institute Genome Sequencing Center for Infectious Disease"/>
            <person name="Wu L."/>
            <person name="Ma J."/>
        </authorList>
    </citation>
    <scope>NUCLEOTIDE SEQUENCE [LARGE SCALE GENOMIC DNA]</scope>
    <source>
        <strain evidence="2">JCM 18204</strain>
    </source>
</reference>
<evidence type="ECO:0008006" key="3">
    <source>
        <dbReference type="Google" id="ProtNLM"/>
    </source>
</evidence>
<dbReference type="Proteomes" id="UP001499959">
    <property type="component" value="Unassembled WGS sequence"/>
</dbReference>
<organism evidence="1 2">
    <name type="scientific">Lysobacter hankyongensis</name>
    <dbReference type="NCBI Taxonomy" id="1176535"/>
    <lineage>
        <taxon>Bacteria</taxon>
        <taxon>Pseudomonadati</taxon>
        <taxon>Pseudomonadota</taxon>
        <taxon>Gammaproteobacteria</taxon>
        <taxon>Lysobacterales</taxon>
        <taxon>Lysobacteraceae</taxon>
        <taxon>Lysobacter</taxon>
    </lineage>
</organism>
<dbReference type="RefSeq" id="WP_345304781.1">
    <property type="nucleotide sequence ID" value="NZ_BAABJE010000030.1"/>
</dbReference>
<dbReference type="EMBL" id="BAABJE010000030">
    <property type="protein sequence ID" value="GAA4806375.1"/>
    <property type="molecule type" value="Genomic_DNA"/>
</dbReference>
<protein>
    <recommendedName>
        <fullName evidence="3">Lipoprotein</fullName>
    </recommendedName>
</protein>
<sequence length="90" mass="10215">MNARRFLPLVLAIATVFLPGCRTMDESAVAPPPARIQTAPAQVATTYQPRIEEDARYVAYVENMARRRGIIVRWVNKPVKRHVDVPTDRD</sequence>
<accession>A0ABP9CD64</accession>